<feature type="repeat" description="RCC1" evidence="2">
    <location>
        <begin position="507"/>
        <end position="573"/>
    </location>
</feature>
<name>A0A6A4XZL7_9STRA</name>
<feature type="repeat" description="RCC1" evidence="2">
    <location>
        <begin position="423"/>
        <end position="506"/>
    </location>
</feature>
<dbReference type="OrthoDB" id="61110at2759"/>
<dbReference type="PANTHER" id="PTHR22870">
    <property type="entry name" value="REGULATOR OF CHROMOSOME CONDENSATION"/>
    <property type="match status" value="1"/>
</dbReference>
<dbReference type="InterPro" id="IPR000408">
    <property type="entry name" value="Reg_chr_condens"/>
</dbReference>
<evidence type="ECO:0000256" key="3">
    <source>
        <dbReference type="SAM" id="MobiDB-lite"/>
    </source>
</evidence>
<protein>
    <submittedName>
        <fullName evidence="4">Uncharacterized protein</fullName>
    </submittedName>
</protein>
<dbReference type="PROSITE" id="PS50096">
    <property type="entry name" value="IQ"/>
    <property type="match status" value="1"/>
</dbReference>
<evidence type="ECO:0000256" key="1">
    <source>
        <dbReference type="ARBA" id="ARBA00022737"/>
    </source>
</evidence>
<feature type="repeat" description="RCC1" evidence="2">
    <location>
        <begin position="1042"/>
        <end position="1098"/>
    </location>
</feature>
<dbReference type="InterPro" id="IPR051210">
    <property type="entry name" value="Ub_ligase/GEF_domain"/>
</dbReference>
<reference evidence="4" key="1">
    <citation type="submission" date="2019-06" db="EMBL/GenBank/DDBJ databases">
        <title>Genomics analysis of Aphanomyces spp. identifies a new class of oomycete effector associated with host adaptation.</title>
        <authorList>
            <person name="Gaulin E."/>
        </authorList>
    </citation>
    <scope>NUCLEOTIDE SEQUENCE</scope>
    <source>
        <strain evidence="4">CBS 578.67</strain>
    </source>
</reference>
<sequence length="1098" mass="120565">MGCSPSAMRYDGTQVAVLSQFVPLAKCVTMRQIEALGDKLRATTKTAFVTLEDFTTWLDMGPHLDVYVRYLFESLKTTTTSTKVHAMELLAALAVCTTTSASVVDKIDLLCTLFTHRHAPLLKESDIAILVFATISGLKKLTVGLDETWAATGKSTREITTDLTTACCLVQTDNDTTTKPALPRYEFVAWCLGYKPVVYVLRHFIPGDILNPLSALSSTAVPFYNKAARQAQLYESLLDHMNPRENERIELLVRLTAAVKVQAAWKRHRARQLVHDKRHAMHSAINSAASRIQAYVKKKTNFLALMQRAAVERMALNGALLTFGSGIGVGTGNVAGTLARGADMVAELKLRGVRSRRAVVSSSCTFVETDQGWVMWGQCLPMYHEETHATLLLHKVPVHIDLKIPIASLACGRGHCVVLDTTANVYSWGWNDHGQTGHGARSVFTVRNGGATYKSYYDERTGQTIDYLDRPLKLPYFTGDMEQDALPIPISQVAAGDFFTLVLSTDGQVFSWGEGSDGQLGHGVECPFDVGYLDKRLDHSAFTFVMEPRAVVPLSNVRLVAACGNRAAALTTDHRVFEWGAWKRMMGEEIDPAFVPTERRGVQPLALRKLAIGAEHTVAEGASVWIRLSQKDDAAPCFVMLAEHACSIDAMTHVQAPLQVVALDFEFDDFQDDTSDLPKPSSLSSASAASDRTTQPESSSSDSVVEVQKSIDQLLDQLWVNRAQDVIPSLRRMKEHHPSLQQLQWPAAVKSGTCQYNDIVDEILIDVAHRVVLLTLAPPPGFYMELLVDNTLVVEIPLCPTSSCRRLTNRGIWCPFVDLTAADNQQGTLLVVRLGSYECVEPLGALDNRIACVRFSPTDLAVSANLLREDTIVECITASLVHLVVTYQEAGAIAVVAVFDFLDTEPFVVDIPSDQGLYIPVALVDMRHWSRLQPAHLSAANLEARLFHRTDNTPRLIRAALAHGARGVLLQQRAPPPSAVAPLFDGDVSRGDAFIYPHRFDVDAPLVAMVSYEHGQVLRHATHLDDSNHMVVTVQFHVEPTGHFYAWGCAENGRLGVGPLSHPHLSDGYDPRTDTPYRCATTPVVVPALCGRSVADVV</sequence>
<gene>
    <name evidence="4" type="ORF">As57867_019596</name>
</gene>
<dbReference type="Gene3D" id="2.130.10.30">
    <property type="entry name" value="Regulator of chromosome condensation 1/beta-lactamase-inhibitor protein II"/>
    <property type="match status" value="1"/>
</dbReference>
<dbReference type="AlphaFoldDB" id="A0A6A4XZL7"/>
<feature type="non-terminal residue" evidence="4">
    <location>
        <position position="1098"/>
    </location>
</feature>
<organism evidence="4">
    <name type="scientific">Aphanomyces stellatus</name>
    <dbReference type="NCBI Taxonomy" id="120398"/>
    <lineage>
        <taxon>Eukaryota</taxon>
        <taxon>Sar</taxon>
        <taxon>Stramenopiles</taxon>
        <taxon>Oomycota</taxon>
        <taxon>Saprolegniomycetes</taxon>
        <taxon>Saprolegniales</taxon>
        <taxon>Verrucalvaceae</taxon>
        <taxon>Aphanomyces</taxon>
    </lineage>
</organism>
<comment type="caution">
    <text evidence="4">The sequence shown here is derived from an EMBL/GenBank/DDBJ whole genome shotgun (WGS) entry which is preliminary data.</text>
</comment>
<keyword evidence="1" id="KW-0677">Repeat</keyword>
<evidence type="ECO:0000256" key="2">
    <source>
        <dbReference type="PROSITE-ProRule" id="PRU00235"/>
    </source>
</evidence>
<feature type="compositionally biased region" description="Low complexity" evidence="3">
    <location>
        <begin position="677"/>
        <end position="705"/>
    </location>
</feature>
<dbReference type="EMBL" id="VJMH01006660">
    <property type="protein sequence ID" value="KAF0688767.1"/>
    <property type="molecule type" value="Genomic_DNA"/>
</dbReference>
<feature type="region of interest" description="Disordered" evidence="3">
    <location>
        <begin position="674"/>
        <end position="705"/>
    </location>
</feature>
<dbReference type="PROSITE" id="PS50012">
    <property type="entry name" value="RCC1_3"/>
    <property type="match status" value="3"/>
</dbReference>
<accession>A0A6A4XZL7</accession>
<dbReference type="InterPro" id="IPR009091">
    <property type="entry name" value="RCC1/BLIP-II"/>
</dbReference>
<dbReference type="SUPFAM" id="SSF50985">
    <property type="entry name" value="RCC1/BLIP-II"/>
    <property type="match status" value="1"/>
</dbReference>
<evidence type="ECO:0000313" key="4">
    <source>
        <dbReference type="EMBL" id="KAF0688767.1"/>
    </source>
</evidence>
<proteinExistence type="predicted"/>
<dbReference type="Pfam" id="PF13540">
    <property type="entry name" value="RCC1_2"/>
    <property type="match status" value="2"/>
</dbReference>
<dbReference type="PANTHER" id="PTHR22870:SF408">
    <property type="entry name" value="OS09G0560450 PROTEIN"/>
    <property type="match status" value="1"/>
</dbReference>